<dbReference type="Pfam" id="PF09643">
    <property type="entry name" value="YopX"/>
    <property type="match status" value="1"/>
</dbReference>
<organism evidence="2 5">
    <name type="scientific">Listeria monocytogenes</name>
    <dbReference type="NCBI Taxonomy" id="1639"/>
    <lineage>
        <taxon>Bacteria</taxon>
        <taxon>Bacillati</taxon>
        <taxon>Bacillota</taxon>
        <taxon>Bacilli</taxon>
        <taxon>Bacillales</taxon>
        <taxon>Listeriaceae</taxon>
        <taxon>Listeria</taxon>
    </lineage>
</organism>
<dbReference type="AlphaFoldDB" id="A0A3T1YTD3"/>
<dbReference type="Gene3D" id="2.30.30.290">
    <property type="entry name" value="YopX-like domains"/>
    <property type="match status" value="1"/>
</dbReference>
<dbReference type="InterPro" id="IPR023385">
    <property type="entry name" value="YopX-like_C"/>
</dbReference>
<reference evidence="3 4" key="1">
    <citation type="journal article" date="2018" name="BMC Genomics">
        <title>Genes significantly associated with lineage II food isolates of Listeria monocytogenes.</title>
        <authorList>
            <person name="Pirone-Davies C."/>
            <person name="Chen Y."/>
            <person name="Pightling A."/>
            <person name="Ryan G."/>
            <person name="Wang Y."/>
            <person name="Yao K."/>
            <person name="Hoffmann M."/>
            <person name="Allard M.W."/>
        </authorList>
    </citation>
    <scope>NUCLEOTIDE SEQUENCE [LARGE SCALE GENOMIC DNA]</scope>
    <source>
        <strain evidence="3 4">PNUSAL000550</strain>
    </source>
</reference>
<reference evidence="2 5" key="2">
    <citation type="submission" date="2019-04" db="EMBL/GenBank/DDBJ databases">
        <authorList>
            <consortium name="GenomeTrakr: Next Generation Sequencing Network for Food Pathogen Tracability"/>
        </authorList>
    </citation>
    <scope>NUCLEOTIDE SEQUENCE [LARGE SCALE GENOMIC DNA]</scope>
    <source>
        <strain evidence="2 5">LS1344</strain>
    </source>
</reference>
<dbReference type="Proteomes" id="UP000272537">
    <property type="component" value="Unassembled WGS sequence"/>
</dbReference>
<accession>A0A3T1YTD3</accession>
<evidence type="ECO:0000313" key="5">
    <source>
        <dbReference type="Proteomes" id="UP000527632"/>
    </source>
</evidence>
<dbReference type="EMBL" id="AABGUK010000006">
    <property type="protein sequence ID" value="EAH4243043.1"/>
    <property type="molecule type" value="Genomic_DNA"/>
</dbReference>
<comment type="caution">
    <text evidence="2">The sequence shown here is derived from an EMBL/GenBank/DDBJ whole genome shotgun (WGS) entry which is preliminary data.</text>
</comment>
<gene>
    <name evidence="3" type="ORF">DYZ80_03109</name>
    <name evidence="2" type="ORF">E5F58_13715</name>
</gene>
<dbReference type="InterPro" id="IPR010024">
    <property type="entry name" value="CHP16711"/>
</dbReference>
<dbReference type="Proteomes" id="UP000527632">
    <property type="component" value="Unassembled WGS sequence"/>
</dbReference>
<proteinExistence type="predicted"/>
<name>A0A3T1YTD3_LISMN</name>
<dbReference type="NCBIfam" id="TIGR01671">
    <property type="entry name" value="phage_TIGR01671"/>
    <property type="match status" value="1"/>
</dbReference>
<dbReference type="EMBL" id="QXLS01000017">
    <property type="protein sequence ID" value="RKA04685.1"/>
    <property type="molecule type" value="Genomic_DNA"/>
</dbReference>
<evidence type="ECO:0000313" key="2">
    <source>
        <dbReference type="EMBL" id="EAH4243043.1"/>
    </source>
</evidence>
<dbReference type="InterPro" id="IPR019096">
    <property type="entry name" value="YopX_protein"/>
</dbReference>
<dbReference type="RefSeq" id="WP_015987083.1">
    <property type="nucleotide sequence ID" value="NZ_FUJG01000014.1"/>
</dbReference>
<sequence>MREIEFRGKRIDNGEWVYGNLMQFEDSATFIFADERKGASTLTYAHFIINNMHAIDEKTIGQYTGLKDKNGKKIFEGDIVTAFSNINKYTDSFARDVEPTFCFTSIVCDGACFKTTYKGEPSYVLNQNGSSLVKHMEVIGNIHENLDLLEGTE</sequence>
<evidence type="ECO:0000259" key="1">
    <source>
        <dbReference type="Pfam" id="PF09643"/>
    </source>
</evidence>
<feature type="domain" description="YopX protein" evidence="1">
    <location>
        <begin position="5"/>
        <end position="150"/>
    </location>
</feature>
<evidence type="ECO:0000313" key="4">
    <source>
        <dbReference type="Proteomes" id="UP000272537"/>
    </source>
</evidence>
<dbReference type="SUPFAM" id="SSF159006">
    <property type="entry name" value="YopX-like"/>
    <property type="match status" value="1"/>
</dbReference>
<protein>
    <recommendedName>
        <fullName evidence="1">YopX protein domain-containing protein</fullName>
    </recommendedName>
</protein>
<evidence type="ECO:0000313" key="3">
    <source>
        <dbReference type="EMBL" id="RKA04685.1"/>
    </source>
</evidence>